<dbReference type="SFLD" id="SFLDG01135">
    <property type="entry name" value="C1.5.6:_HAD__Beta-PGM__Phospha"/>
    <property type="match status" value="1"/>
</dbReference>
<dbReference type="PANTHER" id="PTHR43434:SF19">
    <property type="entry name" value="PHOSPHONOACETALDEHYDE HYDROLASE"/>
    <property type="match status" value="1"/>
</dbReference>
<comment type="cofactor">
    <cofactor evidence="1">
        <name>Mg(2+)</name>
        <dbReference type="ChEBI" id="CHEBI:18420"/>
    </cofactor>
    <text evidence="1">Binds 1 Mg(2+) ion per subunit.</text>
</comment>
<dbReference type="EMBL" id="CP073078">
    <property type="protein sequence ID" value="QUD89168.1"/>
    <property type="molecule type" value="Genomic_DNA"/>
</dbReference>
<dbReference type="GO" id="GO:0008967">
    <property type="term" value="F:phosphoglycolate phosphatase activity"/>
    <property type="evidence" value="ECO:0007669"/>
    <property type="project" value="TreeGrafter"/>
</dbReference>
<comment type="subunit">
    <text evidence="1">Homodimer.</text>
</comment>
<dbReference type="Gene3D" id="1.10.150.240">
    <property type="entry name" value="Putative phosphatase, domain 2"/>
    <property type="match status" value="1"/>
</dbReference>
<protein>
    <recommendedName>
        <fullName evidence="1">Phosphonoacetaldehyde hydrolase</fullName>
        <shortName evidence="1">Phosphonatase</shortName>
        <ecNumber evidence="1">3.11.1.1</ecNumber>
    </recommendedName>
    <alternativeName>
        <fullName evidence="1">Phosphonoacetaldehyde phosphonohydrolase</fullName>
    </alternativeName>
</protein>
<feature type="active site" description="Nucleophile" evidence="1">
    <location>
        <position position="11"/>
    </location>
</feature>
<dbReference type="GO" id="GO:0006281">
    <property type="term" value="P:DNA repair"/>
    <property type="evidence" value="ECO:0007669"/>
    <property type="project" value="TreeGrafter"/>
</dbReference>
<dbReference type="GO" id="GO:0005829">
    <property type="term" value="C:cytosol"/>
    <property type="evidence" value="ECO:0007669"/>
    <property type="project" value="TreeGrafter"/>
</dbReference>
<dbReference type="InterPro" id="IPR023198">
    <property type="entry name" value="PGP-like_dom2"/>
</dbReference>
<keyword evidence="3" id="KW-1185">Reference proteome</keyword>
<feature type="active site" description="Schiff-base intermediate with substrate" evidence="1">
    <location>
        <position position="52"/>
    </location>
</feature>
<dbReference type="Pfam" id="PF00702">
    <property type="entry name" value="Hydrolase"/>
    <property type="match status" value="1"/>
</dbReference>
<accession>A0A975G254</accession>
<dbReference type="PANTHER" id="PTHR43434">
    <property type="entry name" value="PHOSPHOGLYCOLATE PHOSPHATASE"/>
    <property type="match status" value="1"/>
</dbReference>
<evidence type="ECO:0000313" key="2">
    <source>
        <dbReference type="EMBL" id="QUD89168.1"/>
    </source>
</evidence>
<dbReference type="KEGG" id="caul:KCG34_04590"/>
<dbReference type="InterPro" id="IPR006323">
    <property type="entry name" value="Phosphonoacetald_hydro"/>
</dbReference>
<evidence type="ECO:0000313" key="3">
    <source>
        <dbReference type="Proteomes" id="UP000676409"/>
    </source>
</evidence>
<keyword evidence="1" id="KW-0704">Schiff base</keyword>
<dbReference type="Proteomes" id="UP000676409">
    <property type="component" value="Chromosome"/>
</dbReference>
<keyword evidence="1" id="KW-0479">Metal-binding</keyword>
<feature type="binding site" evidence="1">
    <location>
        <position position="13"/>
    </location>
    <ligand>
        <name>Mg(2+)</name>
        <dbReference type="ChEBI" id="CHEBI:18420"/>
    </ligand>
</feature>
<dbReference type="InterPro" id="IPR023214">
    <property type="entry name" value="HAD_sf"/>
</dbReference>
<dbReference type="InterPro" id="IPR050155">
    <property type="entry name" value="HAD-like_hydrolase_sf"/>
</dbReference>
<feature type="binding site" evidence="1">
    <location>
        <position position="185"/>
    </location>
    <ligand>
        <name>Mg(2+)</name>
        <dbReference type="ChEBI" id="CHEBI:18420"/>
    </ligand>
</feature>
<evidence type="ECO:0000256" key="1">
    <source>
        <dbReference type="HAMAP-Rule" id="MF_01375"/>
    </source>
</evidence>
<comment type="catalytic activity">
    <reaction evidence="1">
        <text>phosphonoacetaldehyde + H2O = acetaldehyde + phosphate + H(+)</text>
        <dbReference type="Rhea" id="RHEA:18905"/>
        <dbReference type="ChEBI" id="CHEBI:15343"/>
        <dbReference type="ChEBI" id="CHEBI:15377"/>
        <dbReference type="ChEBI" id="CHEBI:15378"/>
        <dbReference type="ChEBI" id="CHEBI:43474"/>
        <dbReference type="ChEBI" id="CHEBI:58383"/>
        <dbReference type="EC" id="3.11.1.1"/>
    </reaction>
</comment>
<feature type="binding site" evidence="1">
    <location>
        <position position="11"/>
    </location>
    <ligand>
        <name>Mg(2+)</name>
        <dbReference type="ChEBI" id="CHEBI:18420"/>
    </ligand>
</feature>
<dbReference type="GO" id="GO:0050194">
    <property type="term" value="F:phosphonoacetaldehyde hydrolase activity"/>
    <property type="evidence" value="ECO:0007669"/>
    <property type="project" value="UniProtKB-UniRule"/>
</dbReference>
<reference evidence="2" key="1">
    <citation type="submission" date="2021-04" db="EMBL/GenBank/DDBJ databases">
        <title>The complete genome sequence of Caulobacter sp. S6.</title>
        <authorList>
            <person name="Tang Y."/>
            <person name="Ouyang W."/>
            <person name="Liu Q."/>
            <person name="Huang B."/>
            <person name="Guo Z."/>
            <person name="Lei P."/>
        </authorList>
    </citation>
    <scope>NUCLEOTIDE SEQUENCE</scope>
    <source>
        <strain evidence="2">S6</strain>
    </source>
</reference>
<dbReference type="NCBIfam" id="TIGR01422">
    <property type="entry name" value="phosphonatase"/>
    <property type="match status" value="1"/>
</dbReference>
<dbReference type="GO" id="GO:0019700">
    <property type="term" value="P:organic phosphonate catabolic process"/>
    <property type="evidence" value="ECO:0007669"/>
    <property type="project" value="InterPro"/>
</dbReference>
<sequence length="268" mass="27897">MTSAIKAVVLDWAGTMIDHGCRAPVVALQRVFAEAGVEITEAEARADMGRAKRDHIRALLAMPRIAEAWLAARGAPSGEGDVTALHDAVEPMMRAAAADCAQLIPGAAALSAYLREQGIKIGSTTGYTRPMMTDILPRAADQGYTPDTVVCSGETLEGRPSPLMMWKALVEIGAWPASACVKVDDAPVGMGEGRAAGAWAVGVAASGNGVGLDHDTLTALNPVVRRERIEAAAAALKAAGAHYVVDSVADLPPVLSEIATRIERGMRP</sequence>
<dbReference type="Gene3D" id="3.40.50.1000">
    <property type="entry name" value="HAD superfamily/HAD-like"/>
    <property type="match status" value="1"/>
</dbReference>
<gene>
    <name evidence="1" type="primary">phnX</name>
    <name evidence="2" type="ORF">KCG34_04590</name>
</gene>
<dbReference type="RefSeq" id="WP_211939219.1">
    <property type="nucleotide sequence ID" value="NZ_CP073078.1"/>
</dbReference>
<dbReference type="HAMAP" id="MF_01375">
    <property type="entry name" value="PhnX"/>
    <property type="match status" value="1"/>
</dbReference>
<dbReference type="SFLD" id="SFLDS00003">
    <property type="entry name" value="Haloacid_Dehalogenase"/>
    <property type="match status" value="1"/>
</dbReference>
<dbReference type="InterPro" id="IPR036412">
    <property type="entry name" value="HAD-like_sf"/>
</dbReference>
<dbReference type="SUPFAM" id="SSF56784">
    <property type="entry name" value="HAD-like"/>
    <property type="match status" value="1"/>
</dbReference>
<name>A0A975G254_9CAUL</name>
<proteinExistence type="inferred from homology"/>
<dbReference type="AlphaFoldDB" id="A0A975G254"/>
<keyword evidence="1" id="KW-0460">Magnesium</keyword>
<dbReference type="EC" id="3.11.1.1" evidence="1"/>
<organism evidence="2 3">
    <name type="scientific">Phenylobacterium montanum</name>
    <dbReference type="NCBI Taxonomy" id="2823693"/>
    <lineage>
        <taxon>Bacteria</taxon>
        <taxon>Pseudomonadati</taxon>
        <taxon>Pseudomonadota</taxon>
        <taxon>Alphaproteobacteria</taxon>
        <taxon>Caulobacterales</taxon>
        <taxon>Caulobacteraceae</taxon>
        <taxon>Phenylobacterium</taxon>
    </lineage>
</organism>
<comment type="similarity">
    <text evidence="1">Belongs to the HAD-like hydrolase superfamily. PhnX family.</text>
</comment>
<keyword evidence="1 2" id="KW-0378">Hydrolase</keyword>
<comment type="function">
    <text evidence="1">Involved in phosphonate degradation.</text>
</comment>
<dbReference type="GO" id="GO:0000287">
    <property type="term" value="F:magnesium ion binding"/>
    <property type="evidence" value="ECO:0007669"/>
    <property type="project" value="UniProtKB-UniRule"/>
</dbReference>
<dbReference type="SFLD" id="SFLDG01129">
    <property type="entry name" value="C1.5:_HAD__Beta-PGM__Phosphata"/>
    <property type="match status" value="1"/>
</dbReference>